<dbReference type="InterPro" id="IPR011333">
    <property type="entry name" value="SKP1/BTB/POZ_sf"/>
</dbReference>
<dbReference type="InParanoid" id="A0A5C3PC22"/>
<gene>
    <name evidence="3" type="ORF">K466DRAFT_551567</name>
</gene>
<sequence length="574" mass="63539">MITIPQPYMPHVMIVRTPSPDDVVPPLSPEQYPSPTRTSSPGHAAASPSPPPEPEEMLEVPFPFNRPNADIILRTCDHLDFRLRSQILLEASPVFETLLSLPQPSPDGGTVRENDIPIVDIAETARVLDALMRICYPIVKPKARAFRDIEPILRAALKYEMELPVAVLSDELLGHATRAPLDVWAIACRNGLEDVARRAAELTLTSQTLDIPRLQDMDGISAGHVFRLHEFHRLQGKVDFSFKLLTPPSVQVTDQPSDDVATPNPVVTDVPLPDLCVVSSDGVEFLVHRSIVTMSSSVLQAQVNDADHNNTGGAIDQESPDAVESPKKIQLDVTSVVLSTLLKACYPGEVELPSDAALVLAVLSACEKLRMNHVRRIVANRWSVVAKTNPLLAFLLATRADLADCAKEAAKYALEDTVEGVYLREMENAPALPYHRLRVHYGWCKTMAKSLLSDVASNLRLNEARPPVMVHRRYDYSYPNTRTPSPMHWHGPQVVPGSYTPRSDVWLRKHLEQLSQELEQHPGRIAATTGQLVEAAVDAGQWCNSCRNLAGDLCRVGKALQEIPRRVKEVEFEL</sequence>
<dbReference type="EMBL" id="ML211234">
    <property type="protein sequence ID" value="TFK85760.1"/>
    <property type="molecule type" value="Genomic_DNA"/>
</dbReference>
<dbReference type="InterPro" id="IPR000210">
    <property type="entry name" value="BTB/POZ_dom"/>
</dbReference>
<dbReference type="Gene3D" id="3.30.710.10">
    <property type="entry name" value="Potassium Channel Kv1.1, Chain A"/>
    <property type="match status" value="2"/>
</dbReference>
<reference evidence="3 4" key="1">
    <citation type="journal article" date="2019" name="Nat. Ecol. Evol.">
        <title>Megaphylogeny resolves global patterns of mushroom evolution.</title>
        <authorList>
            <person name="Varga T."/>
            <person name="Krizsan K."/>
            <person name="Foldi C."/>
            <person name="Dima B."/>
            <person name="Sanchez-Garcia M."/>
            <person name="Sanchez-Ramirez S."/>
            <person name="Szollosi G.J."/>
            <person name="Szarkandi J.G."/>
            <person name="Papp V."/>
            <person name="Albert L."/>
            <person name="Andreopoulos W."/>
            <person name="Angelini C."/>
            <person name="Antonin V."/>
            <person name="Barry K.W."/>
            <person name="Bougher N.L."/>
            <person name="Buchanan P."/>
            <person name="Buyck B."/>
            <person name="Bense V."/>
            <person name="Catcheside P."/>
            <person name="Chovatia M."/>
            <person name="Cooper J."/>
            <person name="Damon W."/>
            <person name="Desjardin D."/>
            <person name="Finy P."/>
            <person name="Geml J."/>
            <person name="Haridas S."/>
            <person name="Hughes K."/>
            <person name="Justo A."/>
            <person name="Karasinski D."/>
            <person name="Kautmanova I."/>
            <person name="Kiss B."/>
            <person name="Kocsube S."/>
            <person name="Kotiranta H."/>
            <person name="LaButti K.M."/>
            <person name="Lechner B.E."/>
            <person name="Liimatainen K."/>
            <person name="Lipzen A."/>
            <person name="Lukacs Z."/>
            <person name="Mihaltcheva S."/>
            <person name="Morgado L.N."/>
            <person name="Niskanen T."/>
            <person name="Noordeloos M.E."/>
            <person name="Ohm R.A."/>
            <person name="Ortiz-Santana B."/>
            <person name="Ovrebo C."/>
            <person name="Racz N."/>
            <person name="Riley R."/>
            <person name="Savchenko A."/>
            <person name="Shiryaev A."/>
            <person name="Soop K."/>
            <person name="Spirin V."/>
            <person name="Szebenyi C."/>
            <person name="Tomsovsky M."/>
            <person name="Tulloss R.E."/>
            <person name="Uehling J."/>
            <person name="Grigoriev I.V."/>
            <person name="Vagvolgyi C."/>
            <person name="Papp T."/>
            <person name="Martin F.M."/>
            <person name="Miettinen O."/>
            <person name="Hibbett D.S."/>
            <person name="Nagy L.G."/>
        </authorList>
    </citation>
    <scope>NUCLEOTIDE SEQUENCE [LARGE SCALE GENOMIC DNA]</scope>
    <source>
        <strain evidence="3 4">HHB13444</strain>
    </source>
</reference>
<proteinExistence type="predicted"/>
<dbReference type="SUPFAM" id="SSF54695">
    <property type="entry name" value="POZ domain"/>
    <property type="match status" value="1"/>
</dbReference>
<feature type="domain" description="BTB" evidence="2">
    <location>
        <begin position="273"/>
        <end position="354"/>
    </location>
</feature>
<protein>
    <recommendedName>
        <fullName evidence="2">BTB domain-containing protein</fullName>
    </recommendedName>
</protein>
<evidence type="ECO:0000256" key="1">
    <source>
        <dbReference type="SAM" id="MobiDB-lite"/>
    </source>
</evidence>
<dbReference type="AlphaFoldDB" id="A0A5C3PC22"/>
<dbReference type="STRING" id="1314778.A0A5C3PC22"/>
<evidence type="ECO:0000313" key="4">
    <source>
        <dbReference type="Proteomes" id="UP000308197"/>
    </source>
</evidence>
<evidence type="ECO:0000259" key="2">
    <source>
        <dbReference type="PROSITE" id="PS50097"/>
    </source>
</evidence>
<organism evidence="3 4">
    <name type="scientific">Polyporus arcularius HHB13444</name>
    <dbReference type="NCBI Taxonomy" id="1314778"/>
    <lineage>
        <taxon>Eukaryota</taxon>
        <taxon>Fungi</taxon>
        <taxon>Dikarya</taxon>
        <taxon>Basidiomycota</taxon>
        <taxon>Agaricomycotina</taxon>
        <taxon>Agaricomycetes</taxon>
        <taxon>Polyporales</taxon>
        <taxon>Polyporaceae</taxon>
        <taxon>Polyporus</taxon>
    </lineage>
</organism>
<dbReference type="PROSITE" id="PS50097">
    <property type="entry name" value="BTB"/>
    <property type="match status" value="1"/>
</dbReference>
<evidence type="ECO:0000313" key="3">
    <source>
        <dbReference type="EMBL" id="TFK85760.1"/>
    </source>
</evidence>
<dbReference type="Pfam" id="PF00651">
    <property type="entry name" value="BTB"/>
    <property type="match status" value="1"/>
</dbReference>
<dbReference type="SMART" id="SM00225">
    <property type="entry name" value="BTB"/>
    <property type="match status" value="2"/>
</dbReference>
<accession>A0A5C3PC22</accession>
<keyword evidence="4" id="KW-1185">Reference proteome</keyword>
<name>A0A5C3PC22_9APHY</name>
<dbReference type="Proteomes" id="UP000308197">
    <property type="component" value="Unassembled WGS sequence"/>
</dbReference>
<feature type="region of interest" description="Disordered" evidence="1">
    <location>
        <begin position="20"/>
        <end position="61"/>
    </location>
</feature>